<organism evidence="8">
    <name type="scientific">Physcomitrium patens</name>
    <name type="common">Spreading-leaved earth moss</name>
    <name type="synonym">Physcomitrella patens</name>
    <dbReference type="NCBI Taxonomy" id="3218"/>
    <lineage>
        <taxon>Eukaryota</taxon>
        <taxon>Viridiplantae</taxon>
        <taxon>Streptophyta</taxon>
        <taxon>Embryophyta</taxon>
        <taxon>Bryophyta</taxon>
        <taxon>Bryophytina</taxon>
        <taxon>Bryopsida</taxon>
        <taxon>Funariidae</taxon>
        <taxon>Funariales</taxon>
        <taxon>Funariaceae</taxon>
        <taxon>Physcomitrium</taxon>
    </lineage>
</organism>
<reference evidence="8 10" key="2">
    <citation type="journal article" date="2018" name="Plant J.">
        <title>The Physcomitrella patens chromosome-scale assembly reveals moss genome structure and evolution.</title>
        <authorList>
            <person name="Lang D."/>
            <person name="Ullrich K.K."/>
            <person name="Murat F."/>
            <person name="Fuchs J."/>
            <person name="Jenkins J."/>
            <person name="Haas F.B."/>
            <person name="Piednoel M."/>
            <person name="Gundlach H."/>
            <person name="Van Bel M."/>
            <person name="Meyberg R."/>
            <person name="Vives C."/>
            <person name="Morata J."/>
            <person name="Symeonidi A."/>
            <person name="Hiss M."/>
            <person name="Muchero W."/>
            <person name="Kamisugi Y."/>
            <person name="Saleh O."/>
            <person name="Blanc G."/>
            <person name="Decker E.L."/>
            <person name="van Gessel N."/>
            <person name="Grimwood J."/>
            <person name="Hayes R.D."/>
            <person name="Graham S.W."/>
            <person name="Gunter L.E."/>
            <person name="McDaniel S.F."/>
            <person name="Hoernstein S.N.W."/>
            <person name="Larsson A."/>
            <person name="Li F.W."/>
            <person name="Perroud P.F."/>
            <person name="Phillips J."/>
            <person name="Ranjan P."/>
            <person name="Rokshar D.S."/>
            <person name="Rothfels C.J."/>
            <person name="Schneider L."/>
            <person name="Shu S."/>
            <person name="Stevenson D.W."/>
            <person name="Thummler F."/>
            <person name="Tillich M."/>
            <person name="Villarreal Aguilar J.C."/>
            <person name="Widiez T."/>
            <person name="Wong G.K."/>
            <person name="Wymore A."/>
            <person name="Zhang Y."/>
            <person name="Zimmer A.D."/>
            <person name="Quatrano R.S."/>
            <person name="Mayer K.F.X."/>
            <person name="Goodstein D."/>
            <person name="Casacuberta J.M."/>
            <person name="Vandepoele K."/>
            <person name="Reski R."/>
            <person name="Cuming A.C."/>
            <person name="Tuskan G.A."/>
            <person name="Maumus F."/>
            <person name="Salse J."/>
            <person name="Schmutz J."/>
            <person name="Rensing S.A."/>
        </authorList>
    </citation>
    <scope>NUCLEOTIDE SEQUENCE [LARGE SCALE GENOMIC DNA]</scope>
    <source>
        <strain evidence="9 10">cv. Gransden 2004</strain>
    </source>
</reference>
<dbReference type="Gramene" id="Pp3c3_6370V3.2">
    <property type="protein sequence ID" value="Pp3c3_6370V3.2"/>
    <property type="gene ID" value="Pp3c3_6370"/>
</dbReference>
<accession>A9RC34</accession>
<comment type="subcellular location">
    <subcellularLocation>
        <location evidence="1">Nucleus</location>
    </subcellularLocation>
</comment>
<evidence type="ECO:0000313" key="9">
    <source>
        <dbReference type="EnsemblPlants" id="Pp3c3_6370V3.1"/>
    </source>
</evidence>
<keyword evidence="4" id="KW-0804">Transcription</keyword>
<proteinExistence type="predicted"/>
<dbReference type="InterPro" id="IPR045277">
    <property type="entry name" value="DRE1A-I"/>
</dbReference>
<dbReference type="Gramene" id="Pp3c3_6370V3.1">
    <property type="protein sequence ID" value="Pp3c3_6370V3.1"/>
    <property type="gene ID" value="Pp3c3_6370"/>
</dbReference>
<reference evidence="8 10" key="1">
    <citation type="journal article" date="2008" name="Science">
        <title>The Physcomitrella genome reveals evolutionary insights into the conquest of land by plants.</title>
        <authorList>
            <person name="Rensing S."/>
            <person name="Lang D."/>
            <person name="Zimmer A."/>
            <person name="Terry A."/>
            <person name="Salamov A."/>
            <person name="Shapiro H."/>
            <person name="Nishiyama T."/>
            <person name="Perroud P.-F."/>
            <person name="Lindquist E."/>
            <person name="Kamisugi Y."/>
            <person name="Tanahashi T."/>
            <person name="Sakakibara K."/>
            <person name="Fujita T."/>
            <person name="Oishi K."/>
            <person name="Shin-I T."/>
            <person name="Kuroki Y."/>
            <person name="Toyoda A."/>
            <person name="Suzuki Y."/>
            <person name="Hashimoto A."/>
            <person name="Yamaguchi K."/>
            <person name="Sugano A."/>
            <person name="Kohara Y."/>
            <person name="Fujiyama A."/>
            <person name="Anterola A."/>
            <person name="Aoki S."/>
            <person name="Ashton N."/>
            <person name="Barbazuk W.B."/>
            <person name="Barker E."/>
            <person name="Bennetzen J."/>
            <person name="Bezanilla M."/>
            <person name="Blankenship R."/>
            <person name="Cho S.H."/>
            <person name="Dutcher S."/>
            <person name="Estelle M."/>
            <person name="Fawcett J.A."/>
            <person name="Gundlach H."/>
            <person name="Hanada K."/>
            <person name="Heyl A."/>
            <person name="Hicks K.A."/>
            <person name="Hugh J."/>
            <person name="Lohr M."/>
            <person name="Mayer K."/>
            <person name="Melkozernov A."/>
            <person name="Murata T."/>
            <person name="Nelson D."/>
            <person name="Pils B."/>
            <person name="Prigge M."/>
            <person name="Reiss B."/>
            <person name="Renner T."/>
            <person name="Rombauts S."/>
            <person name="Rushton P."/>
            <person name="Sanderfoot A."/>
            <person name="Schween G."/>
            <person name="Shiu S.-H."/>
            <person name="Stueber K."/>
            <person name="Theodoulou F.L."/>
            <person name="Tu H."/>
            <person name="Van de Peer Y."/>
            <person name="Verrier P.J."/>
            <person name="Waters E."/>
            <person name="Wood A."/>
            <person name="Yang L."/>
            <person name="Cove D."/>
            <person name="Cuming A."/>
            <person name="Hasebe M."/>
            <person name="Lucas S."/>
            <person name="Mishler D.B."/>
            <person name="Reski R."/>
            <person name="Grigoriev I."/>
            <person name="Quatrano R.S."/>
            <person name="Boore J.L."/>
        </authorList>
    </citation>
    <scope>NUCLEOTIDE SEQUENCE [LARGE SCALE GENOMIC DNA]</scope>
    <source>
        <strain evidence="9 10">cv. Gransden 2004</strain>
    </source>
</reference>
<dbReference type="EnsemblPlants" id="Pp3c3_6370V3.1">
    <property type="protein sequence ID" value="Pp3c3_6370V3.1"/>
    <property type="gene ID" value="Pp3c3_6370"/>
</dbReference>
<reference evidence="9" key="3">
    <citation type="submission" date="2020-12" db="UniProtKB">
        <authorList>
            <consortium name="EnsemblPlants"/>
        </authorList>
    </citation>
    <scope>IDENTIFICATION</scope>
</reference>
<protein>
    <recommendedName>
        <fullName evidence="7">AP2/ERF domain-containing protein</fullName>
    </recommendedName>
</protein>
<dbReference type="HOGENOM" id="CLU_613095_0_0_1"/>
<dbReference type="PaxDb" id="3218-PP1S1_864V6.1"/>
<gene>
    <name evidence="9" type="primary">LOC112279325</name>
    <name evidence="8" type="ORF">PHYPA_004078</name>
</gene>
<feature type="compositionally biased region" description="Basic and acidic residues" evidence="6">
    <location>
        <begin position="135"/>
        <end position="158"/>
    </location>
</feature>
<dbReference type="InterPro" id="IPR001471">
    <property type="entry name" value="AP2/ERF_dom"/>
</dbReference>
<keyword evidence="3" id="KW-0238">DNA-binding</keyword>
<evidence type="ECO:0000256" key="4">
    <source>
        <dbReference type="ARBA" id="ARBA00023163"/>
    </source>
</evidence>
<dbReference type="GO" id="GO:0003677">
    <property type="term" value="F:DNA binding"/>
    <property type="evidence" value="ECO:0007669"/>
    <property type="project" value="UniProtKB-KW"/>
</dbReference>
<evidence type="ECO:0000256" key="5">
    <source>
        <dbReference type="ARBA" id="ARBA00023242"/>
    </source>
</evidence>
<evidence type="ECO:0000313" key="8">
    <source>
        <dbReference type="EMBL" id="PNR57085.1"/>
    </source>
</evidence>
<dbReference type="EnsemblPlants" id="Pp3c3_6370V3.2">
    <property type="protein sequence ID" value="Pp3c3_6370V3.2"/>
    <property type="gene ID" value="Pp3c3_6370"/>
</dbReference>
<evidence type="ECO:0000256" key="6">
    <source>
        <dbReference type="SAM" id="MobiDB-lite"/>
    </source>
</evidence>
<evidence type="ECO:0000259" key="7">
    <source>
        <dbReference type="PROSITE" id="PS51032"/>
    </source>
</evidence>
<evidence type="ECO:0000313" key="10">
    <source>
        <dbReference type="Proteomes" id="UP000006727"/>
    </source>
</evidence>
<dbReference type="GO" id="GO:0003700">
    <property type="term" value="F:DNA-binding transcription factor activity"/>
    <property type="evidence" value="ECO:0007669"/>
    <property type="project" value="InterPro"/>
</dbReference>
<evidence type="ECO:0000256" key="1">
    <source>
        <dbReference type="ARBA" id="ARBA00004123"/>
    </source>
</evidence>
<keyword evidence="2" id="KW-0805">Transcription regulation</keyword>
<dbReference type="GO" id="GO:0005634">
    <property type="term" value="C:nucleus"/>
    <property type="evidence" value="ECO:0007669"/>
    <property type="project" value="UniProtKB-SubCell"/>
</dbReference>
<dbReference type="PANTHER" id="PTHR31839">
    <property type="entry name" value="DEHYDRATION-RESPONSIVE ELEMENT-BINDING PROTEIN 1D"/>
    <property type="match status" value="1"/>
</dbReference>
<feature type="domain" description="AP2/ERF" evidence="7">
    <location>
        <begin position="157"/>
        <end position="215"/>
    </location>
</feature>
<evidence type="ECO:0000256" key="3">
    <source>
        <dbReference type="ARBA" id="ARBA00023125"/>
    </source>
</evidence>
<dbReference type="RefSeq" id="XP_024369434.1">
    <property type="nucleotide sequence ID" value="XM_024513666.2"/>
</dbReference>
<evidence type="ECO:0000256" key="2">
    <source>
        <dbReference type="ARBA" id="ARBA00023015"/>
    </source>
</evidence>
<dbReference type="Proteomes" id="UP000006727">
    <property type="component" value="Chromosome 3"/>
</dbReference>
<sequence>MPEILPHGNNRVIKSLNKFCEECARHGCTDCIDHGGVPSEDTVTSVLGKRHGSYRDAYVDFLIARDDVKNLFSPSLKRSVPPSSGLSRTDILSHPLKQVFPTVPAVSTPSALHLEPATPAVSCEISPSSSGPDTPSDHSRDKLHDKIDQDNDDTGYREGGVRYRENLRKFVVEYRPPRFKWKLWMGTYLTIDEGRRACDCARYYAGHDKGGFYFKDSPALFQELGPLNRPFTLVNKDFKDKAFNMELKKRAKLVIKKVLDAQRANQVVDVSRPTPSMPLSKADIEQRLLAPNARANPSYRNSAAHDPLSVVDRLPTSRQESVAKPGPAREPFAIIDGLPTSSQESLSISYPEYERLSSCSQESSEITGSRHEEAGVAQCPIGITLEAGDTYAGLDPLDATLDPREFVTAFIDGYNIVLDHHPSASNMDNYVDDAENAFDVQLWHHEF</sequence>
<dbReference type="EMBL" id="ABEU02000003">
    <property type="protein sequence ID" value="PNR57085.1"/>
    <property type="molecule type" value="Genomic_DNA"/>
</dbReference>
<dbReference type="PROSITE" id="PS51032">
    <property type="entry name" value="AP2_ERF"/>
    <property type="match status" value="1"/>
</dbReference>
<dbReference type="AlphaFoldDB" id="A9RC34"/>
<name>A9RC34_PHYPA</name>
<keyword evidence="5" id="KW-0539">Nucleus</keyword>
<dbReference type="OrthoDB" id="1987995at2759"/>
<feature type="region of interest" description="Disordered" evidence="6">
    <location>
        <begin position="121"/>
        <end position="158"/>
    </location>
</feature>
<dbReference type="GeneID" id="112279325"/>
<dbReference type="PANTHER" id="PTHR31839:SF2">
    <property type="entry name" value="DEHYDRATION-RESPONSIVE ELEMENT-BINDING PROTEIN 1D"/>
    <property type="match status" value="1"/>
</dbReference>
<keyword evidence="10" id="KW-1185">Reference proteome</keyword>